<gene>
    <name evidence="1" type="ORF">IPOD504_LOCUS10809</name>
</gene>
<reference evidence="1" key="1">
    <citation type="submission" date="2022-03" db="EMBL/GenBank/DDBJ databases">
        <authorList>
            <person name="Martin H S."/>
        </authorList>
    </citation>
    <scope>NUCLEOTIDE SEQUENCE</scope>
</reference>
<organism evidence="1 2">
    <name type="scientific">Iphiclides podalirius</name>
    <name type="common">scarce swallowtail</name>
    <dbReference type="NCBI Taxonomy" id="110791"/>
    <lineage>
        <taxon>Eukaryota</taxon>
        <taxon>Metazoa</taxon>
        <taxon>Ecdysozoa</taxon>
        <taxon>Arthropoda</taxon>
        <taxon>Hexapoda</taxon>
        <taxon>Insecta</taxon>
        <taxon>Pterygota</taxon>
        <taxon>Neoptera</taxon>
        <taxon>Endopterygota</taxon>
        <taxon>Lepidoptera</taxon>
        <taxon>Glossata</taxon>
        <taxon>Ditrysia</taxon>
        <taxon>Papilionoidea</taxon>
        <taxon>Papilionidae</taxon>
        <taxon>Papilioninae</taxon>
        <taxon>Iphiclides</taxon>
    </lineage>
</organism>
<proteinExistence type="predicted"/>
<evidence type="ECO:0000313" key="2">
    <source>
        <dbReference type="Proteomes" id="UP000837857"/>
    </source>
</evidence>
<dbReference type="EMBL" id="OW152838">
    <property type="protein sequence ID" value="CAH2059300.1"/>
    <property type="molecule type" value="Genomic_DNA"/>
</dbReference>
<name>A0ABN8IRU2_9NEOP</name>
<sequence>MKGDVSARSLNGNQLVRAARAIRKCTDIGKYFRAAAKNLVSERIFAPLPTTMASNAIQPASSTHHG</sequence>
<accession>A0ABN8IRU2</accession>
<feature type="non-terminal residue" evidence="1">
    <location>
        <position position="1"/>
    </location>
</feature>
<evidence type="ECO:0000313" key="1">
    <source>
        <dbReference type="EMBL" id="CAH2059300.1"/>
    </source>
</evidence>
<keyword evidence="2" id="KW-1185">Reference proteome</keyword>
<dbReference type="Proteomes" id="UP000837857">
    <property type="component" value="Chromosome 26"/>
</dbReference>
<protein>
    <submittedName>
        <fullName evidence="1">Uncharacterized protein</fullName>
    </submittedName>
</protein>